<name>A0A1G6SN58_9PSEU</name>
<dbReference type="Proteomes" id="UP000199501">
    <property type="component" value="Unassembled WGS sequence"/>
</dbReference>
<reference evidence="4" key="1">
    <citation type="submission" date="2016-10" db="EMBL/GenBank/DDBJ databases">
        <authorList>
            <person name="Varghese N."/>
            <person name="Submissions S."/>
        </authorList>
    </citation>
    <scope>NUCLEOTIDE SEQUENCE [LARGE SCALE GENOMIC DNA]</scope>
    <source>
        <strain evidence="4">IBRC-M 10403</strain>
    </source>
</reference>
<evidence type="ECO:0000313" key="3">
    <source>
        <dbReference type="EMBL" id="SDD18071.1"/>
    </source>
</evidence>
<evidence type="ECO:0000256" key="1">
    <source>
        <dbReference type="SAM" id="MobiDB-lite"/>
    </source>
</evidence>
<organism evidence="3 4">
    <name type="scientific">Actinokineospora iranica</name>
    <dbReference type="NCBI Taxonomy" id="1271860"/>
    <lineage>
        <taxon>Bacteria</taxon>
        <taxon>Bacillati</taxon>
        <taxon>Actinomycetota</taxon>
        <taxon>Actinomycetes</taxon>
        <taxon>Pseudonocardiales</taxon>
        <taxon>Pseudonocardiaceae</taxon>
        <taxon>Actinokineospora</taxon>
    </lineage>
</organism>
<evidence type="ECO:0000256" key="2">
    <source>
        <dbReference type="SAM" id="SignalP"/>
    </source>
</evidence>
<gene>
    <name evidence="3" type="ORF">SAMN05216174_10867</name>
</gene>
<dbReference type="PROSITE" id="PS51257">
    <property type="entry name" value="PROKAR_LIPOPROTEIN"/>
    <property type="match status" value="1"/>
</dbReference>
<dbReference type="Pfam" id="PF12079">
    <property type="entry name" value="DUF3558"/>
    <property type="match status" value="1"/>
</dbReference>
<feature type="signal peptide" evidence="2">
    <location>
        <begin position="1"/>
        <end position="23"/>
    </location>
</feature>
<feature type="compositionally biased region" description="Low complexity" evidence="1">
    <location>
        <begin position="36"/>
        <end position="53"/>
    </location>
</feature>
<feature type="chain" id="PRO_5039451489" description="DUF3558 domain-containing protein" evidence="2">
    <location>
        <begin position="24"/>
        <end position="192"/>
    </location>
</feature>
<feature type="region of interest" description="Disordered" evidence="1">
    <location>
        <begin position="34"/>
        <end position="58"/>
    </location>
</feature>
<keyword evidence="2" id="KW-0732">Signal</keyword>
<dbReference type="STRING" id="1271860.SAMN05216174_10867"/>
<sequence length="192" mass="19552">MIRWMPKLFLIVSVLAVAATACASQEPGVAIPSDVTSTTKTTARPTTTTSKSAVGAGGPAAELATLDPCELLSETERGELGLAPGEPATRGTTKSCDWTKSGDWGVAVSLSTRTGLKDGNYHGGTPTPVEVGRHEATKLENMGGGNGACDVFIAITETSSAHITANSSGRGDTAKACANATLIGRIIDPKLP</sequence>
<protein>
    <recommendedName>
        <fullName evidence="5">DUF3558 domain-containing protein</fullName>
    </recommendedName>
</protein>
<dbReference type="AlphaFoldDB" id="A0A1G6SN58"/>
<proteinExistence type="predicted"/>
<evidence type="ECO:0008006" key="5">
    <source>
        <dbReference type="Google" id="ProtNLM"/>
    </source>
</evidence>
<evidence type="ECO:0000313" key="4">
    <source>
        <dbReference type="Proteomes" id="UP000199501"/>
    </source>
</evidence>
<accession>A0A1G6SN58</accession>
<dbReference type="InterPro" id="IPR024520">
    <property type="entry name" value="DUF3558"/>
</dbReference>
<dbReference type="EMBL" id="FMZZ01000008">
    <property type="protein sequence ID" value="SDD18071.1"/>
    <property type="molecule type" value="Genomic_DNA"/>
</dbReference>
<keyword evidence="4" id="KW-1185">Reference proteome</keyword>